<feature type="chain" id="PRO_5011583975" evidence="2">
    <location>
        <begin position="31"/>
        <end position="369"/>
    </location>
</feature>
<evidence type="ECO:0000259" key="4">
    <source>
        <dbReference type="Pfam" id="PF25954"/>
    </source>
</evidence>
<feature type="domain" description="Multidrug resistance protein MdtA-like barrel-sandwich hybrid" evidence="3">
    <location>
        <begin position="65"/>
        <end position="201"/>
    </location>
</feature>
<protein>
    <submittedName>
        <fullName evidence="5">RND family efflux transporter, MFP subunit</fullName>
    </submittedName>
</protein>
<dbReference type="AlphaFoldDB" id="A0A1I4C3M7"/>
<dbReference type="PANTHER" id="PTHR30469">
    <property type="entry name" value="MULTIDRUG RESISTANCE PROTEIN MDTA"/>
    <property type="match status" value="1"/>
</dbReference>
<evidence type="ECO:0000313" key="6">
    <source>
        <dbReference type="Proteomes" id="UP000199473"/>
    </source>
</evidence>
<accession>A0A1I4C3M7</accession>
<dbReference type="Gene3D" id="1.10.287.470">
    <property type="entry name" value="Helix hairpin bin"/>
    <property type="match status" value="1"/>
</dbReference>
<feature type="domain" description="CusB-like beta-barrel" evidence="4">
    <location>
        <begin position="215"/>
        <end position="284"/>
    </location>
</feature>
<dbReference type="EMBL" id="FOSQ01000006">
    <property type="protein sequence ID" value="SFK74939.1"/>
    <property type="molecule type" value="Genomic_DNA"/>
</dbReference>
<keyword evidence="6" id="KW-1185">Reference proteome</keyword>
<dbReference type="RefSeq" id="WP_092961156.1">
    <property type="nucleotide sequence ID" value="NZ_FOSQ01000006.1"/>
</dbReference>
<evidence type="ECO:0000313" key="5">
    <source>
        <dbReference type="EMBL" id="SFK74939.1"/>
    </source>
</evidence>
<proteinExistence type="inferred from homology"/>
<organism evidence="5 6">
    <name type="scientific">Falsiroseomonas stagni DSM 19981</name>
    <dbReference type="NCBI Taxonomy" id="1123062"/>
    <lineage>
        <taxon>Bacteria</taxon>
        <taxon>Pseudomonadati</taxon>
        <taxon>Pseudomonadota</taxon>
        <taxon>Alphaproteobacteria</taxon>
        <taxon>Acetobacterales</taxon>
        <taxon>Roseomonadaceae</taxon>
        <taxon>Falsiroseomonas</taxon>
    </lineage>
</organism>
<dbReference type="OrthoDB" id="9813967at2"/>
<dbReference type="InterPro" id="IPR006143">
    <property type="entry name" value="RND_pump_MFP"/>
</dbReference>
<dbReference type="Gene3D" id="2.40.30.170">
    <property type="match status" value="1"/>
</dbReference>
<sequence length="369" mass="38710">MPALSLPLARRSAALLFLLPLAACKGEASADDSAPPQPRPVQVAEVRLSGAEAVTAHTGVVRARREVDVGFRTGGRIATRLVEVGQLVEAGQVLATLDPADLALSLRAAEADLASAEAQSRQAANDAARGRSLLAAGHVSQAVDDQRQAAARAAAERVISARAQLDLARNRLSYTTLRAPSPGFVTALLAEAGQVVPEGQAVLRLADPAERELLVRVPESALPGLAQSRAEARFWARPDVALPATIREIAPQADATLRTYAVRFALPEAPDWVALGMTGTVRLAVARDAAATLPLTALHDRGQGPMVWRVLDAGRIEAVPVTIRAMSETTVELAGPLAPGDKVVAMGPQVLDPGQRVRIVQSRLAATLR</sequence>
<dbReference type="Gene3D" id="2.40.420.20">
    <property type="match status" value="1"/>
</dbReference>
<dbReference type="STRING" id="1123062.SAMN02745775_106332"/>
<keyword evidence="2" id="KW-0732">Signal</keyword>
<dbReference type="Pfam" id="PF25954">
    <property type="entry name" value="Beta-barrel_RND_2"/>
    <property type="match status" value="1"/>
</dbReference>
<comment type="similarity">
    <text evidence="1">Belongs to the membrane fusion protein (MFP) (TC 8.A.1) family.</text>
</comment>
<gene>
    <name evidence="5" type="ORF">SAMN02745775_106332</name>
</gene>
<dbReference type="Pfam" id="PF25917">
    <property type="entry name" value="BSH_RND"/>
    <property type="match status" value="1"/>
</dbReference>
<dbReference type="Proteomes" id="UP000199473">
    <property type="component" value="Unassembled WGS sequence"/>
</dbReference>
<dbReference type="SUPFAM" id="SSF111369">
    <property type="entry name" value="HlyD-like secretion proteins"/>
    <property type="match status" value="1"/>
</dbReference>
<dbReference type="Gene3D" id="2.40.50.100">
    <property type="match status" value="1"/>
</dbReference>
<evidence type="ECO:0000256" key="2">
    <source>
        <dbReference type="SAM" id="SignalP"/>
    </source>
</evidence>
<dbReference type="GO" id="GO:1990281">
    <property type="term" value="C:efflux pump complex"/>
    <property type="evidence" value="ECO:0007669"/>
    <property type="project" value="TreeGrafter"/>
</dbReference>
<dbReference type="NCBIfam" id="TIGR01730">
    <property type="entry name" value="RND_mfp"/>
    <property type="match status" value="1"/>
</dbReference>
<evidence type="ECO:0000256" key="1">
    <source>
        <dbReference type="ARBA" id="ARBA00009477"/>
    </source>
</evidence>
<name>A0A1I4C3M7_9PROT</name>
<dbReference type="InterPro" id="IPR058625">
    <property type="entry name" value="MdtA-like_BSH"/>
</dbReference>
<feature type="signal peptide" evidence="2">
    <location>
        <begin position="1"/>
        <end position="30"/>
    </location>
</feature>
<dbReference type="GO" id="GO:0015562">
    <property type="term" value="F:efflux transmembrane transporter activity"/>
    <property type="evidence" value="ECO:0007669"/>
    <property type="project" value="TreeGrafter"/>
</dbReference>
<evidence type="ECO:0000259" key="3">
    <source>
        <dbReference type="Pfam" id="PF25917"/>
    </source>
</evidence>
<dbReference type="PANTHER" id="PTHR30469:SF18">
    <property type="entry name" value="RESISTANCE-NODULATION-CELL DIVISION (RND) EFFLUX MEMBRANE FUSION PROTEIN-RELATED"/>
    <property type="match status" value="1"/>
</dbReference>
<dbReference type="InterPro" id="IPR058792">
    <property type="entry name" value="Beta-barrel_RND_2"/>
</dbReference>
<reference evidence="5 6" key="1">
    <citation type="submission" date="2016-10" db="EMBL/GenBank/DDBJ databases">
        <authorList>
            <person name="de Groot N.N."/>
        </authorList>
    </citation>
    <scope>NUCLEOTIDE SEQUENCE [LARGE SCALE GENOMIC DNA]</scope>
    <source>
        <strain evidence="5 6">DSM 19981</strain>
    </source>
</reference>